<evidence type="ECO:0000256" key="8">
    <source>
        <dbReference type="ARBA" id="ARBA00022777"/>
    </source>
</evidence>
<dbReference type="InterPro" id="IPR018095">
    <property type="entry name" value="Thymidylate_kin_CS"/>
</dbReference>
<evidence type="ECO:0000256" key="6">
    <source>
        <dbReference type="ARBA" id="ARBA00022727"/>
    </source>
</evidence>
<dbReference type="GO" id="GO:0004550">
    <property type="term" value="F:nucleoside diphosphate kinase activity"/>
    <property type="evidence" value="ECO:0007669"/>
    <property type="project" value="TreeGrafter"/>
</dbReference>
<organism evidence="11">
    <name type="scientific">Clastoptera arizonana</name>
    <name type="common">Arizona spittle bug</name>
    <dbReference type="NCBI Taxonomy" id="38151"/>
    <lineage>
        <taxon>Eukaryota</taxon>
        <taxon>Metazoa</taxon>
        <taxon>Ecdysozoa</taxon>
        <taxon>Arthropoda</taxon>
        <taxon>Hexapoda</taxon>
        <taxon>Insecta</taxon>
        <taxon>Pterygota</taxon>
        <taxon>Neoptera</taxon>
        <taxon>Paraneoptera</taxon>
        <taxon>Hemiptera</taxon>
        <taxon>Auchenorrhyncha</taxon>
        <taxon>Cercopoidea</taxon>
        <taxon>Clastopteridae</taxon>
        <taxon>Clastoptera</taxon>
    </lineage>
</organism>
<comment type="pathway">
    <text evidence="1">Pyrimidine metabolism; dTTP biosynthesis.</text>
</comment>
<dbReference type="NCBIfam" id="TIGR00041">
    <property type="entry name" value="DTMP_kinase"/>
    <property type="match status" value="1"/>
</dbReference>
<dbReference type="PANTHER" id="PTHR10344">
    <property type="entry name" value="THYMIDYLATE KINASE"/>
    <property type="match status" value="1"/>
</dbReference>
<name>A0A1B6EFI8_9HEMI</name>
<dbReference type="GO" id="GO:0005634">
    <property type="term" value="C:nucleus"/>
    <property type="evidence" value="ECO:0007669"/>
    <property type="project" value="TreeGrafter"/>
</dbReference>
<proteinExistence type="inferred from homology"/>
<evidence type="ECO:0000256" key="5">
    <source>
        <dbReference type="ARBA" id="ARBA00022679"/>
    </source>
</evidence>
<evidence type="ECO:0000256" key="4">
    <source>
        <dbReference type="ARBA" id="ARBA00017144"/>
    </source>
</evidence>
<keyword evidence="5" id="KW-0808">Transferase</keyword>
<evidence type="ECO:0000256" key="1">
    <source>
        <dbReference type="ARBA" id="ARBA00004992"/>
    </source>
</evidence>
<dbReference type="InterPro" id="IPR039430">
    <property type="entry name" value="Thymidylate_kin-like_dom"/>
</dbReference>
<dbReference type="EMBL" id="GEDC01000601">
    <property type="protein sequence ID" value="JAS36697.1"/>
    <property type="molecule type" value="Transcribed_RNA"/>
</dbReference>
<keyword evidence="9" id="KW-0067">ATP-binding</keyword>
<dbReference type="GO" id="GO:0005829">
    <property type="term" value="C:cytosol"/>
    <property type="evidence" value="ECO:0007669"/>
    <property type="project" value="TreeGrafter"/>
</dbReference>
<evidence type="ECO:0000256" key="2">
    <source>
        <dbReference type="ARBA" id="ARBA00009776"/>
    </source>
</evidence>
<evidence type="ECO:0000259" key="10">
    <source>
        <dbReference type="Pfam" id="PF02223"/>
    </source>
</evidence>
<dbReference type="GO" id="GO:0006235">
    <property type="term" value="P:dTTP biosynthetic process"/>
    <property type="evidence" value="ECO:0007669"/>
    <property type="project" value="TreeGrafter"/>
</dbReference>
<dbReference type="FunFam" id="3.40.50.300:FF:000679">
    <property type="entry name" value="Thymidylate kinase"/>
    <property type="match status" value="1"/>
</dbReference>
<dbReference type="AlphaFoldDB" id="A0A1B6EFI8"/>
<dbReference type="SUPFAM" id="SSF52540">
    <property type="entry name" value="P-loop containing nucleoside triphosphate hydrolases"/>
    <property type="match status" value="1"/>
</dbReference>
<dbReference type="GO" id="GO:0006233">
    <property type="term" value="P:dTDP biosynthetic process"/>
    <property type="evidence" value="ECO:0007669"/>
    <property type="project" value="InterPro"/>
</dbReference>
<comment type="similarity">
    <text evidence="2">Belongs to the thymidylate kinase family.</text>
</comment>
<evidence type="ECO:0000313" key="11">
    <source>
        <dbReference type="EMBL" id="JAS36697.1"/>
    </source>
</evidence>
<gene>
    <name evidence="11" type="ORF">g.13735</name>
</gene>
<dbReference type="GO" id="GO:0005524">
    <property type="term" value="F:ATP binding"/>
    <property type="evidence" value="ECO:0007669"/>
    <property type="project" value="UniProtKB-KW"/>
</dbReference>
<dbReference type="Pfam" id="PF02223">
    <property type="entry name" value="Thymidylate_kin"/>
    <property type="match status" value="1"/>
</dbReference>
<dbReference type="PROSITE" id="PS01331">
    <property type="entry name" value="THYMIDYLATE_KINASE"/>
    <property type="match status" value="1"/>
</dbReference>
<protein>
    <recommendedName>
        <fullName evidence="4">Thymidylate kinase</fullName>
        <ecNumber evidence="3">2.7.4.9</ecNumber>
    </recommendedName>
</protein>
<dbReference type="InterPro" id="IPR027417">
    <property type="entry name" value="P-loop_NTPase"/>
</dbReference>
<keyword evidence="6" id="KW-0545">Nucleotide biosynthesis</keyword>
<evidence type="ECO:0000256" key="7">
    <source>
        <dbReference type="ARBA" id="ARBA00022741"/>
    </source>
</evidence>
<keyword evidence="7" id="KW-0547">Nucleotide-binding</keyword>
<dbReference type="GO" id="GO:0004798">
    <property type="term" value="F:dTMP kinase activity"/>
    <property type="evidence" value="ECO:0007669"/>
    <property type="project" value="UniProtKB-EC"/>
</dbReference>
<dbReference type="GO" id="GO:0005739">
    <property type="term" value="C:mitochondrion"/>
    <property type="evidence" value="ECO:0007669"/>
    <property type="project" value="TreeGrafter"/>
</dbReference>
<dbReference type="HAMAP" id="MF_00165">
    <property type="entry name" value="Thymidylate_kinase"/>
    <property type="match status" value="1"/>
</dbReference>
<reference evidence="11" key="1">
    <citation type="submission" date="2015-12" db="EMBL/GenBank/DDBJ databases">
        <title>De novo transcriptome assembly of four potential Pierce s Disease insect vectors from Arizona vineyards.</title>
        <authorList>
            <person name="Tassone E.E."/>
        </authorList>
    </citation>
    <scope>NUCLEOTIDE SEQUENCE</scope>
</reference>
<dbReference type="GO" id="GO:0006227">
    <property type="term" value="P:dUDP biosynthetic process"/>
    <property type="evidence" value="ECO:0007669"/>
    <property type="project" value="TreeGrafter"/>
</dbReference>
<evidence type="ECO:0000256" key="9">
    <source>
        <dbReference type="ARBA" id="ARBA00022840"/>
    </source>
</evidence>
<keyword evidence="8" id="KW-0418">Kinase</keyword>
<dbReference type="Gene3D" id="3.40.50.300">
    <property type="entry name" value="P-loop containing nucleotide triphosphate hydrolases"/>
    <property type="match status" value="1"/>
</dbReference>
<dbReference type="CDD" id="cd01672">
    <property type="entry name" value="TMPK"/>
    <property type="match status" value="1"/>
</dbReference>
<dbReference type="EC" id="2.7.4.9" evidence="3"/>
<dbReference type="InterPro" id="IPR018094">
    <property type="entry name" value="Thymidylate_kinase"/>
</dbReference>
<feature type="domain" description="Thymidylate kinase-like" evidence="10">
    <location>
        <begin position="9"/>
        <end position="184"/>
    </location>
</feature>
<dbReference type="PANTHER" id="PTHR10344:SF1">
    <property type="entry name" value="THYMIDYLATE KINASE"/>
    <property type="match status" value="1"/>
</dbReference>
<sequence length="207" mass="23789">MMRGALIVFEGCDRSGKTTQCKRLVQALNLQNIKAEYMNFPDRSTPTGKVINDYLQKKIELTDKTIHLLFSANRWELEPKMTRLLNEGTTIVVDRYAFSGVAFSAAKSGMNYDWCKAPDEGLLKPDIVFLLSLCNKSARERAGFGEERYENSFFQSKVAPVFQRLKDSTWKEINAEDSIEDLHALLFKDTIEIVKKCKTSPLRYLWE</sequence>
<evidence type="ECO:0000256" key="3">
    <source>
        <dbReference type="ARBA" id="ARBA00012980"/>
    </source>
</evidence>
<accession>A0A1B6EFI8</accession>